<dbReference type="CDD" id="cd03278">
    <property type="entry name" value="ABC_SMC_barmotin"/>
    <property type="match status" value="2"/>
</dbReference>
<feature type="coiled-coil region" evidence="7">
    <location>
        <begin position="227"/>
        <end position="373"/>
    </location>
</feature>
<dbReference type="InterPro" id="IPR011890">
    <property type="entry name" value="SMC_prok"/>
</dbReference>
<keyword evidence="4 7" id="KW-0067">ATP-binding</keyword>
<dbReference type="AlphaFoldDB" id="A0ABD6RGG2"/>
<protein>
    <recommendedName>
        <fullName evidence="7">Chromosome partition protein Smc</fullName>
    </recommendedName>
</protein>
<gene>
    <name evidence="7" type="primary">smc</name>
    <name evidence="9" type="ORF">B7711_08615</name>
</gene>
<evidence type="ECO:0000313" key="9">
    <source>
        <dbReference type="EMBL" id="ORO69885.1"/>
    </source>
</evidence>
<comment type="subunit">
    <text evidence="7">Homodimer.</text>
</comment>
<dbReference type="EMBL" id="NCUU01000047">
    <property type="protein sequence ID" value="ORO69885.1"/>
    <property type="molecule type" value="Genomic_DNA"/>
</dbReference>
<keyword evidence="6 7" id="KW-0238">DNA-binding</keyword>
<dbReference type="SMART" id="SM00968">
    <property type="entry name" value="SMC_hinge"/>
    <property type="match status" value="1"/>
</dbReference>
<dbReference type="GO" id="GO:0005524">
    <property type="term" value="F:ATP binding"/>
    <property type="evidence" value="ECO:0007669"/>
    <property type="project" value="UniProtKB-UniRule"/>
</dbReference>
<dbReference type="Pfam" id="PF02463">
    <property type="entry name" value="SMC_N"/>
    <property type="match status" value="1"/>
</dbReference>
<comment type="subcellular location">
    <subcellularLocation>
        <location evidence="1 7">Cytoplasm</location>
    </subcellularLocation>
</comment>
<feature type="binding site" evidence="7">
    <location>
        <begin position="32"/>
        <end position="39"/>
    </location>
    <ligand>
        <name>ATP</name>
        <dbReference type="ChEBI" id="CHEBI:30616"/>
    </ligand>
</feature>
<evidence type="ECO:0000256" key="1">
    <source>
        <dbReference type="ARBA" id="ARBA00004496"/>
    </source>
</evidence>
<comment type="function">
    <text evidence="7">Required for chromosome condensation and partitioning.</text>
</comment>
<evidence type="ECO:0000313" key="10">
    <source>
        <dbReference type="Proteomes" id="UP000193111"/>
    </source>
</evidence>
<dbReference type="Gene3D" id="3.30.70.1620">
    <property type="match status" value="1"/>
</dbReference>
<keyword evidence="2 7" id="KW-0963">Cytoplasm</keyword>
<reference evidence="9 10" key="1">
    <citation type="journal article" date="2016" name="Eur. J. Clin. Microbiol. Infect. Dis.">
        <title>Whole genome sequencing as a tool for phylogenetic analysis of clinical strains of Mitis group streptococci.</title>
        <authorList>
            <person name="Rasmussen L.H."/>
            <person name="Dargis R."/>
            <person name="Hojholt K."/>
            <person name="Christensen J.J."/>
            <person name="Skovgaard O."/>
            <person name="Justesen U.S."/>
            <person name="Rosenvinge F.S."/>
            <person name="Moser C."/>
            <person name="Lukjancenko O."/>
            <person name="Rasmussen S."/>
            <person name="Nielsen X.C."/>
        </authorList>
    </citation>
    <scope>NUCLEOTIDE SEQUENCE [LARGE SCALE GENOMIC DNA]</scope>
    <source>
        <strain evidence="9 10">RH_5486_10</strain>
    </source>
</reference>
<evidence type="ECO:0000256" key="6">
    <source>
        <dbReference type="ARBA" id="ARBA00023125"/>
    </source>
</evidence>
<feature type="domain" description="SMC hinge" evidence="8">
    <location>
        <begin position="518"/>
        <end position="637"/>
    </location>
</feature>
<evidence type="ECO:0000256" key="4">
    <source>
        <dbReference type="ARBA" id="ARBA00022840"/>
    </source>
</evidence>
<evidence type="ECO:0000259" key="8">
    <source>
        <dbReference type="SMART" id="SM00968"/>
    </source>
</evidence>
<dbReference type="PIRSF" id="PIRSF005719">
    <property type="entry name" value="SMC"/>
    <property type="match status" value="1"/>
</dbReference>
<evidence type="ECO:0000256" key="5">
    <source>
        <dbReference type="ARBA" id="ARBA00023054"/>
    </source>
</evidence>
<dbReference type="SUPFAM" id="SSF75553">
    <property type="entry name" value="Smc hinge domain"/>
    <property type="match status" value="1"/>
</dbReference>
<name>A0ABD6RGG2_STROR</name>
<proteinExistence type="inferred from homology"/>
<comment type="caution">
    <text evidence="9">The sequence shown here is derived from an EMBL/GenBank/DDBJ whole genome shotgun (WGS) entry which is preliminary data.</text>
</comment>
<dbReference type="InterPro" id="IPR024704">
    <property type="entry name" value="SMC"/>
</dbReference>
<dbReference type="PANTHER" id="PTHR43977">
    <property type="entry name" value="STRUCTURAL MAINTENANCE OF CHROMOSOMES PROTEIN 3"/>
    <property type="match status" value="1"/>
</dbReference>
<comment type="domain">
    <text evidence="7">Contains large globular domains required for ATP hydrolysis at each terminus and a third globular domain forming a flexible hinge near the middle of the molecule. These domains are separated by coiled-coil structures.</text>
</comment>
<dbReference type="GO" id="GO:0006260">
    <property type="term" value="P:DNA replication"/>
    <property type="evidence" value="ECO:0007669"/>
    <property type="project" value="UniProtKB-UniRule"/>
</dbReference>
<comment type="similarity">
    <text evidence="7">Belongs to the SMC family.</text>
</comment>
<dbReference type="NCBIfam" id="TIGR02168">
    <property type="entry name" value="SMC_prok_B"/>
    <property type="match status" value="1"/>
</dbReference>
<dbReference type="GO" id="GO:0005737">
    <property type="term" value="C:cytoplasm"/>
    <property type="evidence" value="ECO:0007669"/>
    <property type="project" value="UniProtKB-SubCell"/>
</dbReference>
<feature type="coiled-coil region" evidence="7">
    <location>
        <begin position="677"/>
        <end position="859"/>
    </location>
</feature>
<dbReference type="Gene3D" id="3.40.50.300">
    <property type="entry name" value="P-loop containing nucleotide triphosphate hydrolases"/>
    <property type="match status" value="2"/>
</dbReference>
<dbReference type="Proteomes" id="UP000193111">
    <property type="component" value="Unassembled WGS sequence"/>
</dbReference>
<dbReference type="RefSeq" id="WP_084918309.1">
    <property type="nucleotide sequence ID" value="NZ_NCUU01000047.1"/>
</dbReference>
<feature type="coiled-coil region" evidence="7">
    <location>
        <begin position="167"/>
        <end position="201"/>
    </location>
</feature>
<dbReference type="HAMAP" id="MF_01894">
    <property type="entry name" value="Smc_prok"/>
    <property type="match status" value="1"/>
</dbReference>
<dbReference type="FunFam" id="3.40.50.300:FF:000984">
    <property type="entry name" value="Chromosome partition protein Smc"/>
    <property type="match status" value="1"/>
</dbReference>
<accession>A0ABD6RGG2</accession>
<organism evidence="9 10">
    <name type="scientific">Streptococcus oralis subsp. oralis</name>
    <dbReference type="NCBI Taxonomy" id="1891914"/>
    <lineage>
        <taxon>Bacteria</taxon>
        <taxon>Bacillati</taxon>
        <taxon>Bacillota</taxon>
        <taxon>Bacilli</taxon>
        <taxon>Lactobacillales</taxon>
        <taxon>Streptococcaceae</taxon>
        <taxon>Streptococcus</taxon>
    </lineage>
</organism>
<feature type="coiled-coil region" evidence="7">
    <location>
        <begin position="399"/>
        <end position="472"/>
    </location>
</feature>
<evidence type="ECO:0000256" key="2">
    <source>
        <dbReference type="ARBA" id="ARBA00022490"/>
    </source>
</evidence>
<dbReference type="GO" id="GO:0007059">
    <property type="term" value="P:chromosome segregation"/>
    <property type="evidence" value="ECO:0007669"/>
    <property type="project" value="UniProtKB-UniRule"/>
</dbReference>
<dbReference type="InterPro" id="IPR027417">
    <property type="entry name" value="P-loop_NTPase"/>
</dbReference>
<dbReference type="InterPro" id="IPR003395">
    <property type="entry name" value="RecF/RecN/SMC_N"/>
</dbReference>
<feature type="coiled-coil region" evidence="7">
    <location>
        <begin position="890"/>
        <end position="973"/>
    </location>
</feature>
<dbReference type="FunFam" id="3.40.50.300:FF:000901">
    <property type="entry name" value="Chromosome partition protein Smc"/>
    <property type="match status" value="1"/>
</dbReference>
<dbReference type="SUPFAM" id="SSF52540">
    <property type="entry name" value="P-loop containing nucleoside triphosphate hydrolases"/>
    <property type="match status" value="1"/>
</dbReference>
<keyword evidence="5 7" id="KW-0175">Coiled coil</keyword>
<evidence type="ECO:0000256" key="7">
    <source>
        <dbReference type="HAMAP-Rule" id="MF_01894"/>
    </source>
</evidence>
<dbReference type="Pfam" id="PF06470">
    <property type="entry name" value="SMC_hinge"/>
    <property type="match status" value="1"/>
</dbReference>
<evidence type="ECO:0000256" key="3">
    <source>
        <dbReference type="ARBA" id="ARBA00022741"/>
    </source>
</evidence>
<keyword evidence="3 7" id="KW-0547">Nucleotide-binding</keyword>
<dbReference type="Gene3D" id="1.20.1060.20">
    <property type="match status" value="1"/>
</dbReference>
<sequence>MYLKEIEIQGFKSFADKTKVVFDQGVTAVVGPNGSGKSNITESLRWALGESSVKSLRGGKMPDVIFAGTESRKPFNYASVIVTLDNEDGFIKDAGQVIKVERHIYRSGDSEYRIDGKKVRLRDVHDLFLDTGLGRDSFSIISQGKVEEIFNSKPEERRAIFEEAAGVLKYKTRRKETESKLQQTQDNLDRLEDIIFELDNQIKPLAKQAENARKFLNLDGQRKAIYLDVLVAQIKENKAELELTEEELTQVQELLTSYYQKREELEEENQTLKKKRQDLQAEMAKDQGSLMDLTSLISDLERKLALSKLESEQVALNQQEAQTRLATLEDKRKVLSKEKAEKEANLEQLEKSLAENNKELNRLEAELLAFSDDPDQMIELLRERFVALLQEEADDSNQLTRIENELENSRQLSQKQADQLEKLKEQLATAKEKASQQQAELETAKEQVQKLLADYQASAKEQEEQKVSFQAQQSQLFDRLDSLKNKQARAQSLENILRNHSNFYAGVKSVLQEKDRLGGIIGAVSEHLTFEVHYQTALEIALGASSQHIIVEDENAATKAIDFLKRNRAGRATFLPLTTIKARTISSQNQDAIAASPGFLGMADELVSFDKRLEAIFKNLLATTAIFDTVEHARTAARQVRYQVRVVTLDGTELRTGGSYAGGANRQNNSIFIKPELEQLQKEIAEEEANLRSEEASLKTLQDEMAVLTERLEAIKSQGEQARIQEQGLYLAYQQTNQQVEELETLWKLQEEELNRLSEGDWQADKEKCQERLATIASEKQNLEAEIEEIKSNKNAIQERYQNLQEQISQARLLKSELQGQKRYEVTDIERLGKELDNLDIEQEEIQRLLQEKVDNLEKVDTDLLSQQVEEAKTQKTNLQQGLIRKQFELDDIEGQLDDIASHLDQARQQNEEWIRKQTRAEAKKEKVSERLRYLQAQLTDQYQISYNEALEKAHELENLTLAEQEVKDLEKAIRSLGPVNLDAIEQYEEVHNRLDFLNSQRDDILSAKNLLLVTITEMNDEVKERFKSTFEAIRESFKVTFRQMFGGGQADLILTEGDLLTAGVEISVQPPGKKIQSLNLMSGGEKALSALALLFSIIRVKTIPFVILDEVEAALDEANVKRFGDYLNRFDKDSQFIVVTHRKGTMAAADSIYGVTMQESGVSKIVSVKLKDLEETVD</sequence>
<dbReference type="GO" id="GO:0003677">
    <property type="term" value="F:DNA binding"/>
    <property type="evidence" value="ECO:0007669"/>
    <property type="project" value="UniProtKB-UniRule"/>
</dbReference>
<dbReference type="InterPro" id="IPR036277">
    <property type="entry name" value="SMC_hinge_sf"/>
</dbReference>
<dbReference type="InterPro" id="IPR010935">
    <property type="entry name" value="SMC_hinge"/>
</dbReference>